<keyword evidence="1 12" id="KW-0436">Ligase</keyword>
<evidence type="ECO:0000256" key="8">
    <source>
        <dbReference type="ARBA" id="ARBA00023316"/>
    </source>
</evidence>
<dbReference type="Gene3D" id="3.40.50.720">
    <property type="entry name" value="NAD(P)-binding Rossmann-like Domain"/>
    <property type="match status" value="1"/>
</dbReference>
<evidence type="ECO:0000259" key="11">
    <source>
        <dbReference type="Pfam" id="PF08245"/>
    </source>
</evidence>
<gene>
    <name evidence="12" type="primary">murC</name>
    <name evidence="12" type="ORF">ACFSCW_12875</name>
</gene>
<evidence type="ECO:0000256" key="4">
    <source>
        <dbReference type="ARBA" id="ARBA00022840"/>
    </source>
</evidence>
<evidence type="ECO:0000256" key="5">
    <source>
        <dbReference type="ARBA" id="ARBA00022960"/>
    </source>
</evidence>
<evidence type="ECO:0000256" key="7">
    <source>
        <dbReference type="ARBA" id="ARBA00023306"/>
    </source>
</evidence>
<dbReference type="InterPro" id="IPR036565">
    <property type="entry name" value="Mur-like_cat_sf"/>
</dbReference>
<dbReference type="EC" id="6.3.2.8" evidence="12"/>
<keyword evidence="4" id="KW-0067">ATP-binding</keyword>
<name>A0ABW4I5G9_9SPHN</name>
<feature type="domain" description="Mur ligase N-terminal catalytic" evidence="9">
    <location>
        <begin position="9"/>
        <end position="108"/>
    </location>
</feature>
<dbReference type="PANTHER" id="PTHR43445">
    <property type="entry name" value="UDP-N-ACETYLMURAMATE--L-ALANINE LIGASE-RELATED"/>
    <property type="match status" value="1"/>
</dbReference>
<keyword evidence="5" id="KW-0133">Cell shape</keyword>
<dbReference type="Pfam" id="PF02875">
    <property type="entry name" value="Mur_ligase_C"/>
    <property type="match status" value="1"/>
</dbReference>
<keyword evidence="13" id="KW-1185">Reference proteome</keyword>
<dbReference type="InterPro" id="IPR036615">
    <property type="entry name" value="Mur_ligase_C_dom_sf"/>
</dbReference>
<keyword evidence="8" id="KW-0961">Cell wall biogenesis/degradation</keyword>
<keyword evidence="6" id="KW-0573">Peptidoglycan synthesis</keyword>
<keyword evidence="7" id="KW-0131">Cell cycle</keyword>
<evidence type="ECO:0000256" key="3">
    <source>
        <dbReference type="ARBA" id="ARBA00022741"/>
    </source>
</evidence>
<dbReference type="InterPro" id="IPR013221">
    <property type="entry name" value="Mur_ligase_cen"/>
</dbReference>
<dbReference type="InterPro" id="IPR004101">
    <property type="entry name" value="Mur_ligase_C"/>
</dbReference>
<dbReference type="Proteomes" id="UP001597115">
    <property type="component" value="Unassembled WGS sequence"/>
</dbReference>
<keyword evidence="3" id="KW-0547">Nucleotide-binding</keyword>
<dbReference type="RefSeq" id="WP_380889839.1">
    <property type="nucleotide sequence ID" value="NZ_JBHUDY010000001.1"/>
</dbReference>
<organism evidence="12 13">
    <name type="scientific">Sphingomonas tabacisoli</name>
    <dbReference type="NCBI Taxonomy" id="2249466"/>
    <lineage>
        <taxon>Bacteria</taxon>
        <taxon>Pseudomonadati</taxon>
        <taxon>Pseudomonadota</taxon>
        <taxon>Alphaproteobacteria</taxon>
        <taxon>Sphingomonadales</taxon>
        <taxon>Sphingomonadaceae</taxon>
        <taxon>Sphingomonas</taxon>
    </lineage>
</organism>
<dbReference type="SUPFAM" id="SSF53244">
    <property type="entry name" value="MurD-like peptide ligases, peptide-binding domain"/>
    <property type="match status" value="1"/>
</dbReference>
<evidence type="ECO:0000259" key="10">
    <source>
        <dbReference type="Pfam" id="PF02875"/>
    </source>
</evidence>
<dbReference type="Pfam" id="PF08245">
    <property type="entry name" value="Mur_ligase_M"/>
    <property type="match status" value="1"/>
</dbReference>
<evidence type="ECO:0000256" key="1">
    <source>
        <dbReference type="ARBA" id="ARBA00022598"/>
    </source>
</evidence>
<dbReference type="EMBL" id="JBHUDY010000001">
    <property type="protein sequence ID" value="MFD1612696.1"/>
    <property type="molecule type" value="Genomic_DNA"/>
</dbReference>
<accession>A0ABW4I5G9</accession>
<evidence type="ECO:0000313" key="13">
    <source>
        <dbReference type="Proteomes" id="UP001597115"/>
    </source>
</evidence>
<protein>
    <submittedName>
        <fullName evidence="12">UDP-N-acetylmuramate--L-alanine ligase</fullName>
        <ecNumber evidence="12">6.3.2.8</ecNumber>
    </submittedName>
</protein>
<reference evidence="13" key="1">
    <citation type="journal article" date="2019" name="Int. J. Syst. Evol. Microbiol.">
        <title>The Global Catalogue of Microorganisms (GCM) 10K type strain sequencing project: providing services to taxonomists for standard genome sequencing and annotation.</title>
        <authorList>
            <consortium name="The Broad Institute Genomics Platform"/>
            <consortium name="The Broad Institute Genome Sequencing Center for Infectious Disease"/>
            <person name="Wu L."/>
            <person name="Ma J."/>
        </authorList>
    </citation>
    <scope>NUCLEOTIDE SEQUENCE [LARGE SCALE GENOMIC DNA]</scope>
    <source>
        <strain evidence="13">CGMCC 1.16275</strain>
    </source>
</reference>
<dbReference type="InterPro" id="IPR000713">
    <property type="entry name" value="Mur_ligase_N"/>
</dbReference>
<evidence type="ECO:0000313" key="12">
    <source>
        <dbReference type="EMBL" id="MFD1612696.1"/>
    </source>
</evidence>
<dbReference type="InterPro" id="IPR050061">
    <property type="entry name" value="MurCDEF_pg_biosynth"/>
</dbReference>
<comment type="caution">
    <text evidence="12">The sequence shown here is derived from an EMBL/GenBank/DDBJ whole genome shotgun (WGS) entry which is preliminary data.</text>
</comment>
<evidence type="ECO:0000259" key="9">
    <source>
        <dbReference type="Pfam" id="PF01225"/>
    </source>
</evidence>
<dbReference type="SUPFAM" id="SSF51984">
    <property type="entry name" value="MurCD N-terminal domain"/>
    <property type="match status" value="1"/>
</dbReference>
<feature type="domain" description="Mur ligase C-terminal" evidence="10">
    <location>
        <begin position="317"/>
        <end position="449"/>
    </location>
</feature>
<evidence type="ECO:0000256" key="2">
    <source>
        <dbReference type="ARBA" id="ARBA00022618"/>
    </source>
</evidence>
<dbReference type="SUPFAM" id="SSF53623">
    <property type="entry name" value="MurD-like peptide ligases, catalytic domain"/>
    <property type="match status" value="1"/>
</dbReference>
<sequence length="465" mass="48895">MTAHKSYFFCGIGGSGMLPLACIVRAQGAEVSGSDRALDQGRTAPKFEFLRAQGIALFPQDGSGVTSPDQVLVASAAVEETVPDVQAATRLHCARMSRAGLLAELFNAAPVRIAVGGTSGKSTVTGMIGWILHATGRAPTVMNGAVMKNFVGQDTPFASALVGSGEAFVSEVDESDGSIALFDPTIAVLGNISLDHKGMDELRALFEDFVTKAKTAVVNIDHPEVAAIASELHQDQLLTFAFDKEAQLVGHHVAEHAEGVAFHVTERSSGETAEVKLQLLGRHNAVNALSAIGATVAAGVPLAEAAQALAGFTGLRRRLERVGEARGVIVYDDFGHNPDKIAATLDALHAFPGRLLIFFQPHGYGPLRVMGRELIATLGERLGPEDVLILSDPVYFGGTVDRSVGSETIVAGVRAAGRNAEHIPARPEIAERLAALAHPGDRIVVMGARDDTLSQFAAELLQRLA</sequence>
<feature type="domain" description="Mur ligase central" evidence="11">
    <location>
        <begin position="115"/>
        <end position="294"/>
    </location>
</feature>
<dbReference type="Pfam" id="PF01225">
    <property type="entry name" value="Mur_ligase"/>
    <property type="match status" value="1"/>
</dbReference>
<keyword evidence="2" id="KW-0132">Cell division</keyword>
<dbReference type="GO" id="GO:0008763">
    <property type="term" value="F:UDP-N-acetylmuramate-L-alanine ligase activity"/>
    <property type="evidence" value="ECO:0007669"/>
    <property type="project" value="UniProtKB-EC"/>
</dbReference>
<proteinExistence type="predicted"/>
<dbReference type="PANTHER" id="PTHR43445:SF3">
    <property type="entry name" value="UDP-N-ACETYLMURAMATE--L-ALANINE LIGASE"/>
    <property type="match status" value="1"/>
</dbReference>
<evidence type="ECO:0000256" key="6">
    <source>
        <dbReference type="ARBA" id="ARBA00022984"/>
    </source>
</evidence>
<dbReference type="Gene3D" id="3.90.190.20">
    <property type="entry name" value="Mur ligase, C-terminal domain"/>
    <property type="match status" value="1"/>
</dbReference>
<dbReference type="Gene3D" id="3.40.1190.10">
    <property type="entry name" value="Mur-like, catalytic domain"/>
    <property type="match status" value="1"/>
</dbReference>